<evidence type="ECO:0000313" key="2">
    <source>
        <dbReference type="Proteomes" id="UP000001312"/>
    </source>
</evidence>
<dbReference type="GeneID" id="5490215"/>
<dbReference type="AlphaFoldDB" id="A7EJU6"/>
<dbReference type="RefSeq" id="XP_001594161.1">
    <property type="nucleotide sequence ID" value="XM_001594111.1"/>
</dbReference>
<evidence type="ECO:0000313" key="1">
    <source>
        <dbReference type="EMBL" id="EDO03112.1"/>
    </source>
</evidence>
<organism evidence="1 2">
    <name type="scientific">Sclerotinia sclerotiorum (strain ATCC 18683 / 1980 / Ss-1)</name>
    <name type="common">White mold</name>
    <name type="synonym">Whetzelinia sclerotiorum</name>
    <dbReference type="NCBI Taxonomy" id="665079"/>
    <lineage>
        <taxon>Eukaryota</taxon>
        <taxon>Fungi</taxon>
        <taxon>Dikarya</taxon>
        <taxon>Ascomycota</taxon>
        <taxon>Pezizomycotina</taxon>
        <taxon>Leotiomycetes</taxon>
        <taxon>Helotiales</taxon>
        <taxon>Sclerotiniaceae</taxon>
        <taxon>Sclerotinia</taxon>
    </lineage>
</organism>
<dbReference type="InParanoid" id="A7EJU6"/>
<dbReference type="KEGG" id="ssl:SS1G_05591"/>
<dbReference type="EMBL" id="CH476626">
    <property type="protein sequence ID" value="EDO03112.1"/>
    <property type="molecule type" value="Genomic_DNA"/>
</dbReference>
<dbReference type="HOGENOM" id="CLU_2795496_0_0_1"/>
<dbReference type="Proteomes" id="UP000001312">
    <property type="component" value="Unassembled WGS sequence"/>
</dbReference>
<proteinExistence type="predicted"/>
<sequence>MVGAGVELETRSKQRKDFGKWRFRREASLGEYSMHNISRLFLKSNTRLRRLEEWPASAPGYRSVWTFI</sequence>
<keyword evidence="2" id="KW-1185">Reference proteome</keyword>
<name>A7EJU6_SCLS1</name>
<accession>A7EJU6</accession>
<gene>
    <name evidence="1" type="ORF">SS1G_05591</name>
</gene>
<protein>
    <submittedName>
        <fullName evidence="1">Uncharacterized protein</fullName>
    </submittedName>
</protein>
<reference evidence="2" key="1">
    <citation type="journal article" date="2011" name="PLoS Genet.">
        <title>Genomic analysis of the necrotrophic fungal pathogens Sclerotinia sclerotiorum and Botrytis cinerea.</title>
        <authorList>
            <person name="Amselem J."/>
            <person name="Cuomo C.A."/>
            <person name="van Kan J.A."/>
            <person name="Viaud M."/>
            <person name="Benito E.P."/>
            <person name="Couloux A."/>
            <person name="Coutinho P.M."/>
            <person name="de Vries R.P."/>
            <person name="Dyer P.S."/>
            <person name="Fillinger S."/>
            <person name="Fournier E."/>
            <person name="Gout L."/>
            <person name="Hahn M."/>
            <person name="Kohn L."/>
            <person name="Lapalu N."/>
            <person name="Plummer K.M."/>
            <person name="Pradier J.M."/>
            <person name="Quevillon E."/>
            <person name="Sharon A."/>
            <person name="Simon A."/>
            <person name="ten Have A."/>
            <person name="Tudzynski B."/>
            <person name="Tudzynski P."/>
            <person name="Wincker P."/>
            <person name="Andrew M."/>
            <person name="Anthouard V."/>
            <person name="Beever R.E."/>
            <person name="Beffa R."/>
            <person name="Benoit I."/>
            <person name="Bouzid O."/>
            <person name="Brault B."/>
            <person name="Chen Z."/>
            <person name="Choquer M."/>
            <person name="Collemare J."/>
            <person name="Cotton P."/>
            <person name="Danchin E.G."/>
            <person name="Da Silva C."/>
            <person name="Gautier A."/>
            <person name="Giraud C."/>
            <person name="Giraud T."/>
            <person name="Gonzalez C."/>
            <person name="Grossetete S."/>
            <person name="Guldener U."/>
            <person name="Henrissat B."/>
            <person name="Howlett B.J."/>
            <person name="Kodira C."/>
            <person name="Kretschmer M."/>
            <person name="Lappartient A."/>
            <person name="Leroch M."/>
            <person name="Levis C."/>
            <person name="Mauceli E."/>
            <person name="Neuveglise C."/>
            <person name="Oeser B."/>
            <person name="Pearson M."/>
            <person name="Poulain J."/>
            <person name="Poussereau N."/>
            <person name="Quesneville H."/>
            <person name="Rascle C."/>
            <person name="Schumacher J."/>
            <person name="Segurens B."/>
            <person name="Sexton A."/>
            <person name="Silva E."/>
            <person name="Sirven C."/>
            <person name="Soanes D.M."/>
            <person name="Talbot N.J."/>
            <person name="Templeton M."/>
            <person name="Yandava C."/>
            <person name="Yarden O."/>
            <person name="Zeng Q."/>
            <person name="Rollins J.A."/>
            <person name="Lebrun M.H."/>
            <person name="Dickman M."/>
        </authorList>
    </citation>
    <scope>NUCLEOTIDE SEQUENCE [LARGE SCALE GENOMIC DNA]</scope>
    <source>
        <strain evidence="2">ATCC 18683 / 1980 / Ss-1</strain>
    </source>
</reference>